<dbReference type="Gene3D" id="3.40.50.2300">
    <property type="match status" value="1"/>
</dbReference>
<evidence type="ECO:0000313" key="8">
    <source>
        <dbReference type="EMBL" id="TCS64827.1"/>
    </source>
</evidence>
<evidence type="ECO:0000259" key="7">
    <source>
        <dbReference type="PROSITE" id="PS50110"/>
    </source>
</evidence>
<keyword evidence="4" id="KW-0238">DNA-binding</keyword>
<dbReference type="GO" id="GO:0006355">
    <property type="term" value="P:regulation of DNA-templated transcription"/>
    <property type="evidence" value="ECO:0007669"/>
    <property type="project" value="TreeGrafter"/>
</dbReference>
<keyword evidence="9" id="KW-1185">Reference proteome</keyword>
<dbReference type="AlphaFoldDB" id="A0A4R3JG41"/>
<evidence type="ECO:0000256" key="2">
    <source>
        <dbReference type="ARBA" id="ARBA00023012"/>
    </source>
</evidence>
<dbReference type="PANTHER" id="PTHR48111:SF1">
    <property type="entry name" value="TWO-COMPONENT RESPONSE REGULATOR ORR33"/>
    <property type="match status" value="1"/>
</dbReference>
<proteinExistence type="predicted"/>
<evidence type="ECO:0000256" key="6">
    <source>
        <dbReference type="PROSITE-ProRule" id="PRU00169"/>
    </source>
</evidence>
<dbReference type="Proteomes" id="UP000295304">
    <property type="component" value="Unassembled WGS sequence"/>
</dbReference>
<dbReference type="GO" id="GO:0000976">
    <property type="term" value="F:transcription cis-regulatory region binding"/>
    <property type="evidence" value="ECO:0007669"/>
    <property type="project" value="TreeGrafter"/>
</dbReference>
<comment type="caution">
    <text evidence="8">The sequence shown here is derived from an EMBL/GenBank/DDBJ whole genome shotgun (WGS) entry which is preliminary data.</text>
</comment>
<evidence type="ECO:0000313" key="9">
    <source>
        <dbReference type="Proteomes" id="UP000295304"/>
    </source>
</evidence>
<dbReference type="EMBL" id="SLZW01000001">
    <property type="protein sequence ID" value="TCS64827.1"/>
    <property type="molecule type" value="Genomic_DNA"/>
</dbReference>
<dbReference type="Pfam" id="PF00072">
    <property type="entry name" value="Response_reg"/>
    <property type="match status" value="1"/>
</dbReference>
<dbReference type="InterPro" id="IPR011006">
    <property type="entry name" value="CheY-like_superfamily"/>
</dbReference>
<feature type="domain" description="Response regulatory" evidence="7">
    <location>
        <begin position="69"/>
        <end position="183"/>
    </location>
</feature>
<sequence length="234" mass="26387">MARRVFFAFARNKNIFSGIYNQTSLVYHRQVKGRSTASLHLHSSRLRAFRTTAWSAMNGIDKGVHMPVRILIIDDDLDLLEYFDAMLSAAGYEVLCEPSAESALKRIFADAPDLLLIDYHLPDLDGLSLLRTVRKRGLTVPAIMLTVNTDQNIAVQCFRNGANDFVTKPADADYIQLIIRRTLARYSIDLKNALLRMLPFVQHRDKCEKQCACGLEDALKEAREALKLAGTDID</sequence>
<keyword evidence="1 6" id="KW-0597">Phosphoprotein</keyword>
<dbReference type="CDD" id="cd00156">
    <property type="entry name" value="REC"/>
    <property type="match status" value="1"/>
</dbReference>
<dbReference type="SUPFAM" id="SSF52172">
    <property type="entry name" value="CheY-like"/>
    <property type="match status" value="1"/>
</dbReference>
<feature type="modified residue" description="4-aspartylphosphate" evidence="6">
    <location>
        <position position="118"/>
    </location>
</feature>
<dbReference type="GO" id="GO:0032993">
    <property type="term" value="C:protein-DNA complex"/>
    <property type="evidence" value="ECO:0007669"/>
    <property type="project" value="TreeGrafter"/>
</dbReference>
<evidence type="ECO:0000256" key="3">
    <source>
        <dbReference type="ARBA" id="ARBA00023015"/>
    </source>
</evidence>
<dbReference type="PANTHER" id="PTHR48111">
    <property type="entry name" value="REGULATOR OF RPOS"/>
    <property type="match status" value="1"/>
</dbReference>
<organism evidence="8 9">
    <name type="scientific">Varunaivibrio sulfuroxidans</name>
    <dbReference type="NCBI Taxonomy" id="1773489"/>
    <lineage>
        <taxon>Bacteria</taxon>
        <taxon>Pseudomonadati</taxon>
        <taxon>Pseudomonadota</taxon>
        <taxon>Alphaproteobacteria</taxon>
        <taxon>Rhodospirillales</taxon>
        <taxon>Magnetovibrionaceae</taxon>
        <taxon>Varunaivibrio</taxon>
    </lineage>
</organism>
<dbReference type="OrthoDB" id="9801602at2"/>
<keyword evidence="2" id="KW-0902">Two-component regulatory system</keyword>
<keyword evidence="3" id="KW-0805">Transcription regulation</keyword>
<accession>A0A4R3JG41</accession>
<keyword evidence="5" id="KW-0804">Transcription</keyword>
<reference evidence="8 9" key="1">
    <citation type="submission" date="2019-03" db="EMBL/GenBank/DDBJ databases">
        <title>Genomic Encyclopedia of Type Strains, Phase IV (KMG-IV): sequencing the most valuable type-strain genomes for metagenomic binning, comparative biology and taxonomic classification.</title>
        <authorList>
            <person name="Goeker M."/>
        </authorList>
    </citation>
    <scope>NUCLEOTIDE SEQUENCE [LARGE SCALE GENOMIC DNA]</scope>
    <source>
        <strain evidence="8 9">DSM 101688</strain>
    </source>
</reference>
<dbReference type="InterPro" id="IPR001789">
    <property type="entry name" value="Sig_transdc_resp-reg_receiver"/>
</dbReference>
<name>A0A4R3JG41_9PROT</name>
<dbReference type="SMART" id="SM00448">
    <property type="entry name" value="REC"/>
    <property type="match status" value="1"/>
</dbReference>
<dbReference type="PROSITE" id="PS50110">
    <property type="entry name" value="RESPONSE_REGULATORY"/>
    <property type="match status" value="1"/>
</dbReference>
<evidence type="ECO:0000256" key="1">
    <source>
        <dbReference type="ARBA" id="ARBA00022553"/>
    </source>
</evidence>
<protein>
    <submittedName>
        <fullName evidence="8">Response regulator receiver domain-containing protein</fullName>
    </submittedName>
</protein>
<gene>
    <name evidence="8" type="ORF">EDD55_101157</name>
</gene>
<evidence type="ECO:0000256" key="4">
    <source>
        <dbReference type="ARBA" id="ARBA00023125"/>
    </source>
</evidence>
<dbReference type="GO" id="GO:0005829">
    <property type="term" value="C:cytosol"/>
    <property type="evidence" value="ECO:0007669"/>
    <property type="project" value="TreeGrafter"/>
</dbReference>
<evidence type="ECO:0000256" key="5">
    <source>
        <dbReference type="ARBA" id="ARBA00023163"/>
    </source>
</evidence>
<dbReference type="InterPro" id="IPR039420">
    <property type="entry name" value="WalR-like"/>
</dbReference>
<dbReference type="GO" id="GO:0000156">
    <property type="term" value="F:phosphorelay response regulator activity"/>
    <property type="evidence" value="ECO:0007669"/>
    <property type="project" value="TreeGrafter"/>
</dbReference>